<comment type="caution">
    <text evidence="1">The sequence shown here is derived from an EMBL/GenBank/DDBJ whole genome shotgun (WGS) entry which is preliminary data.</text>
</comment>
<accession>A0A081BAP1</accession>
<name>A0A081BAP1_9HYPH</name>
<sequence length="79" mass="8798">MAIGSGIQYSRAAFRTMVRLDEKTRSEVMRVLKDLPSREERRMLGQTHEGIALSGGRRLVLRDEGTQITVLAITGRIAA</sequence>
<organism evidence="1 2">
    <name type="scientific">Tepidicaulis marinus</name>
    <dbReference type="NCBI Taxonomy" id="1333998"/>
    <lineage>
        <taxon>Bacteria</taxon>
        <taxon>Pseudomonadati</taxon>
        <taxon>Pseudomonadota</taxon>
        <taxon>Alphaproteobacteria</taxon>
        <taxon>Hyphomicrobiales</taxon>
        <taxon>Parvibaculaceae</taxon>
        <taxon>Tepidicaulis</taxon>
    </lineage>
</organism>
<protein>
    <submittedName>
        <fullName evidence="1">Conserved protein</fullName>
    </submittedName>
</protein>
<reference evidence="1 2" key="1">
    <citation type="submission" date="2014-07" db="EMBL/GenBank/DDBJ databases">
        <title>Tepidicaulis marinum gen. nov., sp. nov., a novel marine bacterium denitrifying nitrate to nitrous oxide strictly under microaerobic conditions.</title>
        <authorList>
            <person name="Takeuchi M."/>
            <person name="Yamagishi T."/>
            <person name="Kamagata Y."/>
            <person name="Oshima K."/>
            <person name="Hattori M."/>
            <person name="Katayama T."/>
            <person name="Hanada S."/>
            <person name="Tamaki H."/>
            <person name="Marumo K."/>
            <person name="Maeda H."/>
            <person name="Nedachi M."/>
            <person name="Iwasaki W."/>
            <person name="Suwa Y."/>
            <person name="Sakata S."/>
        </authorList>
    </citation>
    <scope>NUCLEOTIDE SEQUENCE [LARGE SCALE GENOMIC DNA]</scope>
    <source>
        <strain evidence="1 2">MA2</strain>
    </source>
</reference>
<dbReference type="STRING" id="1333998.M2A_1608"/>
<gene>
    <name evidence="1" type="ORF">M2A_1608</name>
</gene>
<evidence type="ECO:0000313" key="2">
    <source>
        <dbReference type="Proteomes" id="UP000028702"/>
    </source>
</evidence>
<evidence type="ECO:0000313" key="1">
    <source>
        <dbReference type="EMBL" id="GAK45109.1"/>
    </source>
</evidence>
<proteinExistence type="predicted"/>
<dbReference type="AlphaFoldDB" id="A0A081BAP1"/>
<dbReference type="Proteomes" id="UP000028702">
    <property type="component" value="Unassembled WGS sequence"/>
</dbReference>
<keyword evidence="2" id="KW-1185">Reference proteome</keyword>
<dbReference type="EMBL" id="BBIO01000007">
    <property type="protein sequence ID" value="GAK45109.1"/>
    <property type="molecule type" value="Genomic_DNA"/>
</dbReference>